<organism evidence="6 7">
    <name type="scientific">Alteribacillus bidgolensis</name>
    <dbReference type="NCBI Taxonomy" id="930129"/>
    <lineage>
        <taxon>Bacteria</taxon>
        <taxon>Bacillati</taxon>
        <taxon>Bacillota</taxon>
        <taxon>Bacilli</taxon>
        <taxon>Bacillales</taxon>
        <taxon>Bacillaceae</taxon>
        <taxon>Alteribacillus</taxon>
    </lineage>
</organism>
<dbReference type="SUPFAM" id="SSF56801">
    <property type="entry name" value="Acetyl-CoA synthetase-like"/>
    <property type="match status" value="1"/>
</dbReference>
<feature type="domain" description="AMP-binding enzyme C-terminal" evidence="5">
    <location>
        <begin position="12"/>
        <end position="83"/>
    </location>
</feature>
<sequence>MEKKYFLLRWKVLYGHPSLLESAIVGIPDKLFGEQVKAYVVIRDNVKPNEEEIKGFLKERIADYKVPQYVDFVQELPRNPGGKVLKDKLVQMHG</sequence>
<evidence type="ECO:0000256" key="1">
    <source>
        <dbReference type="ARBA" id="ARBA00006432"/>
    </source>
</evidence>
<dbReference type="STRING" id="930129.SAMN05216352_12326"/>
<dbReference type="InterPro" id="IPR025110">
    <property type="entry name" value="AMP-bd_C"/>
</dbReference>
<dbReference type="PANTHER" id="PTHR43605">
    <property type="entry name" value="ACYL-COENZYME A SYNTHETASE"/>
    <property type="match status" value="1"/>
</dbReference>
<dbReference type="GO" id="GO:0015645">
    <property type="term" value="F:fatty acid ligase activity"/>
    <property type="evidence" value="ECO:0007669"/>
    <property type="project" value="TreeGrafter"/>
</dbReference>
<gene>
    <name evidence="6" type="ORF">SAMN05216352_12326</name>
</gene>
<dbReference type="EMBL" id="FNDU01000023">
    <property type="protein sequence ID" value="SDJ09896.1"/>
    <property type="molecule type" value="Genomic_DNA"/>
</dbReference>
<dbReference type="GO" id="GO:0004321">
    <property type="term" value="F:fatty-acyl-CoA synthase activity"/>
    <property type="evidence" value="ECO:0007669"/>
    <property type="project" value="TreeGrafter"/>
</dbReference>
<evidence type="ECO:0000259" key="5">
    <source>
        <dbReference type="Pfam" id="PF13193"/>
    </source>
</evidence>
<dbReference type="InterPro" id="IPR045851">
    <property type="entry name" value="AMP-bd_C_sf"/>
</dbReference>
<dbReference type="Proteomes" id="UP000199017">
    <property type="component" value="Unassembled WGS sequence"/>
</dbReference>
<dbReference type="PANTHER" id="PTHR43605:SF10">
    <property type="entry name" value="ACYL-COA SYNTHETASE MEDIUM CHAIN FAMILY MEMBER 3"/>
    <property type="match status" value="1"/>
</dbReference>
<keyword evidence="2" id="KW-0436">Ligase</keyword>
<evidence type="ECO:0000256" key="3">
    <source>
        <dbReference type="ARBA" id="ARBA00022741"/>
    </source>
</evidence>
<protein>
    <submittedName>
        <fullName evidence="6">Long-chain acyl-CoA synthetase</fullName>
    </submittedName>
</protein>
<dbReference type="Pfam" id="PF13193">
    <property type="entry name" value="AMP-binding_C"/>
    <property type="match status" value="1"/>
</dbReference>
<name>A0A1G8QYV0_9BACI</name>
<dbReference type="GO" id="GO:0005524">
    <property type="term" value="F:ATP binding"/>
    <property type="evidence" value="ECO:0007669"/>
    <property type="project" value="UniProtKB-KW"/>
</dbReference>
<reference evidence="6 7" key="1">
    <citation type="submission" date="2016-10" db="EMBL/GenBank/DDBJ databases">
        <authorList>
            <person name="de Groot N.N."/>
        </authorList>
    </citation>
    <scope>NUCLEOTIDE SEQUENCE [LARGE SCALE GENOMIC DNA]</scope>
    <source>
        <strain evidence="7">P4B,CCM 7963,CECT 7998,DSM 25260,IBRC-M 10614,KCTC 13821</strain>
    </source>
</reference>
<dbReference type="AlphaFoldDB" id="A0A1G8QYV0"/>
<evidence type="ECO:0000256" key="2">
    <source>
        <dbReference type="ARBA" id="ARBA00022598"/>
    </source>
</evidence>
<dbReference type="RefSeq" id="WP_245917906.1">
    <property type="nucleotide sequence ID" value="NZ_FNDU01000023.1"/>
</dbReference>
<dbReference type="GO" id="GO:0006637">
    <property type="term" value="P:acyl-CoA metabolic process"/>
    <property type="evidence" value="ECO:0007669"/>
    <property type="project" value="TreeGrafter"/>
</dbReference>
<evidence type="ECO:0000313" key="6">
    <source>
        <dbReference type="EMBL" id="SDJ09896.1"/>
    </source>
</evidence>
<proteinExistence type="inferred from homology"/>
<keyword evidence="4" id="KW-0067">ATP-binding</keyword>
<keyword evidence="3" id="KW-0547">Nucleotide-binding</keyword>
<accession>A0A1G8QYV0</accession>
<dbReference type="Gene3D" id="3.30.300.30">
    <property type="match status" value="1"/>
</dbReference>
<evidence type="ECO:0000313" key="7">
    <source>
        <dbReference type="Proteomes" id="UP000199017"/>
    </source>
</evidence>
<evidence type="ECO:0000256" key="4">
    <source>
        <dbReference type="ARBA" id="ARBA00022840"/>
    </source>
</evidence>
<keyword evidence="7" id="KW-1185">Reference proteome</keyword>
<dbReference type="InterPro" id="IPR051087">
    <property type="entry name" value="Mitochondrial_ACSM"/>
</dbReference>
<comment type="similarity">
    <text evidence="1">Belongs to the ATP-dependent AMP-binding enzyme family.</text>
</comment>
<dbReference type="GO" id="GO:0006633">
    <property type="term" value="P:fatty acid biosynthetic process"/>
    <property type="evidence" value="ECO:0007669"/>
    <property type="project" value="TreeGrafter"/>
</dbReference>